<organism evidence="2 3">
    <name type="scientific">Canna indica</name>
    <name type="common">Indian-shot</name>
    <dbReference type="NCBI Taxonomy" id="4628"/>
    <lineage>
        <taxon>Eukaryota</taxon>
        <taxon>Viridiplantae</taxon>
        <taxon>Streptophyta</taxon>
        <taxon>Embryophyta</taxon>
        <taxon>Tracheophyta</taxon>
        <taxon>Spermatophyta</taxon>
        <taxon>Magnoliopsida</taxon>
        <taxon>Liliopsida</taxon>
        <taxon>Zingiberales</taxon>
        <taxon>Cannaceae</taxon>
        <taxon>Canna</taxon>
    </lineage>
</organism>
<keyword evidence="3" id="KW-1185">Reference proteome</keyword>
<evidence type="ECO:0000313" key="2">
    <source>
        <dbReference type="EMBL" id="WOK98430.1"/>
    </source>
</evidence>
<dbReference type="EMBL" id="CP136891">
    <property type="protein sequence ID" value="WOK98430.1"/>
    <property type="molecule type" value="Genomic_DNA"/>
</dbReference>
<dbReference type="Gene3D" id="3.40.50.720">
    <property type="entry name" value="NAD(P)-binding Rossmann-like Domain"/>
    <property type="match status" value="1"/>
</dbReference>
<evidence type="ECO:0000313" key="3">
    <source>
        <dbReference type="Proteomes" id="UP001327560"/>
    </source>
</evidence>
<dbReference type="Proteomes" id="UP001327560">
    <property type="component" value="Chromosome 2"/>
</dbReference>
<dbReference type="SUPFAM" id="SSF51735">
    <property type="entry name" value="NAD(P)-binding Rossmann-fold domains"/>
    <property type="match status" value="1"/>
</dbReference>
<dbReference type="InterPro" id="IPR055222">
    <property type="entry name" value="PRISE-like_Rossmann-fold"/>
</dbReference>
<dbReference type="AlphaFoldDB" id="A0AAQ3Q4M8"/>
<protein>
    <recommendedName>
        <fullName evidence="1">PRISE-like Rossmann-fold domain-containing protein</fullName>
    </recommendedName>
</protein>
<dbReference type="PANTHER" id="PTHR32487">
    <property type="entry name" value="3-OXO-DELTA(4,5)-STEROID 5-BETA-REDUCTASE"/>
    <property type="match status" value="1"/>
</dbReference>
<name>A0AAQ3Q4M8_9LILI</name>
<dbReference type="Pfam" id="PF22917">
    <property type="entry name" value="PRISE"/>
    <property type="match status" value="1"/>
</dbReference>
<dbReference type="PANTHER" id="PTHR32487:SF0">
    <property type="entry name" value="3-OXO-DELTA(4,5)-STEROID 5-BETA-REDUCTASE"/>
    <property type="match status" value="1"/>
</dbReference>
<proteinExistence type="predicted"/>
<dbReference type="InterPro" id="IPR036291">
    <property type="entry name" value="NAD(P)-bd_dom_sf"/>
</dbReference>
<sequence length="472" mass="52358">MHIFLFRKDPRSFRGREVSSMDNGVSYAKKTLSVILLFNVTSLHSTTPRVRRRKEGKDSQQQTLGPSVGMSWWWAGAIGAARKKLDDDSAASSGKFESVALVIGATGIVGSSLVNILPLSDTPGGPWKIYAVSRRSPKPALLPPAADDASAGPLPVQYIHCDVLDPDDAFAKLSLLADVTHLFYVAWSNRIVEAENRAVNSAMLHNVLAAVVPSAAGLRHVCLQTGRKHYLGPFEALGNSHDPPYHEDLPRLPVPNFYYDQEDILFDELSKKEGGAVTWSIHRPTTIFGFSPTSLMNVIGTLCVYAAICRHEGAPLKWFGSRLTWDGFNDASDADLIAEQQIWAAVDPYAKKEAFNCSNGDVFKWKRLWAELAERFGVEAVGYEGEEGRFRLEEAMRGKEAVWEKIVAEHELVPTKLKEVGTWWFADAVLGVEVVHLDSMNKSKEHGFLGFRNTVTSFNSWIDRMRACKIVP</sequence>
<evidence type="ECO:0000259" key="1">
    <source>
        <dbReference type="Pfam" id="PF22917"/>
    </source>
</evidence>
<dbReference type="CDD" id="cd08948">
    <property type="entry name" value="5beta-POR_like_SDR_a"/>
    <property type="match status" value="1"/>
</dbReference>
<reference evidence="2 3" key="1">
    <citation type="submission" date="2023-10" db="EMBL/GenBank/DDBJ databases">
        <title>Chromosome-scale genome assembly provides insights into flower coloration mechanisms of Canna indica.</title>
        <authorList>
            <person name="Li C."/>
        </authorList>
    </citation>
    <scope>NUCLEOTIDE SEQUENCE [LARGE SCALE GENOMIC DNA]</scope>
    <source>
        <tissue evidence="2">Flower</tissue>
    </source>
</reference>
<accession>A0AAQ3Q4M8</accession>
<gene>
    <name evidence="2" type="ORF">Cni_G07142</name>
</gene>
<dbReference type="GO" id="GO:0016627">
    <property type="term" value="F:oxidoreductase activity, acting on the CH-CH group of donors"/>
    <property type="evidence" value="ECO:0007669"/>
    <property type="project" value="UniProtKB-ARBA"/>
</dbReference>
<feature type="domain" description="PRISE-like Rossmann-fold" evidence="1">
    <location>
        <begin position="100"/>
        <end position="472"/>
    </location>
</feature>